<sequence length="45" mass="4742">MSRGGTTWKHCTIVEQGTHTSLLASDGAYARLYSVQFAAAAVEVG</sequence>
<dbReference type="RefSeq" id="WP_344504330.1">
    <property type="nucleotide sequence ID" value="NZ_BAAAQD010000009.1"/>
</dbReference>
<name>A0ABN2ASM3_9ACTN</name>
<keyword evidence="2" id="KW-1185">Reference proteome</keyword>
<dbReference type="Proteomes" id="UP001501470">
    <property type="component" value="Unassembled WGS sequence"/>
</dbReference>
<dbReference type="EMBL" id="BAAAQD010000009">
    <property type="protein sequence ID" value="GAA1525925.1"/>
    <property type="molecule type" value="Genomic_DNA"/>
</dbReference>
<organism evidence="1 2">
    <name type="scientific">Dactylosporangium maewongense</name>
    <dbReference type="NCBI Taxonomy" id="634393"/>
    <lineage>
        <taxon>Bacteria</taxon>
        <taxon>Bacillati</taxon>
        <taxon>Actinomycetota</taxon>
        <taxon>Actinomycetes</taxon>
        <taxon>Micromonosporales</taxon>
        <taxon>Micromonosporaceae</taxon>
        <taxon>Dactylosporangium</taxon>
    </lineage>
</organism>
<comment type="caution">
    <text evidence="1">The sequence shown here is derived from an EMBL/GenBank/DDBJ whole genome shotgun (WGS) entry which is preliminary data.</text>
</comment>
<evidence type="ECO:0000313" key="1">
    <source>
        <dbReference type="EMBL" id="GAA1525925.1"/>
    </source>
</evidence>
<evidence type="ECO:0000313" key="2">
    <source>
        <dbReference type="Proteomes" id="UP001501470"/>
    </source>
</evidence>
<proteinExistence type="predicted"/>
<reference evidence="1 2" key="1">
    <citation type="journal article" date="2019" name="Int. J. Syst. Evol. Microbiol.">
        <title>The Global Catalogue of Microorganisms (GCM) 10K type strain sequencing project: providing services to taxonomists for standard genome sequencing and annotation.</title>
        <authorList>
            <consortium name="The Broad Institute Genomics Platform"/>
            <consortium name="The Broad Institute Genome Sequencing Center for Infectious Disease"/>
            <person name="Wu L."/>
            <person name="Ma J."/>
        </authorList>
    </citation>
    <scope>NUCLEOTIDE SEQUENCE [LARGE SCALE GENOMIC DNA]</scope>
    <source>
        <strain evidence="1 2">JCM 15933</strain>
    </source>
</reference>
<protein>
    <submittedName>
        <fullName evidence="1">Uncharacterized protein</fullName>
    </submittedName>
</protein>
<accession>A0ABN2ASM3</accession>
<gene>
    <name evidence="1" type="ORF">GCM10009827_048380</name>
</gene>